<feature type="transmembrane region" description="Helical" evidence="1">
    <location>
        <begin position="48"/>
        <end position="69"/>
    </location>
</feature>
<comment type="caution">
    <text evidence="2">The sequence shown here is derived from an EMBL/GenBank/DDBJ whole genome shotgun (WGS) entry which is preliminary data.</text>
</comment>
<keyword evidence="1" id="KW-0812">Transmembrane</keyword>
<evidence type="ECO:0000256" key="1">
    <source>
        <dbReference type="SAM" id="Phobius"/>
    </source>
</evidence>
<dbReference type="Proteomes" id="UP001164929">
    <property type="component" value="Chromosome 11"/>
</dbReference>
<dbReference type="AlphaFoldDB" id="A0AAD6Q6A0"/>
<evidence type="ECO:0000313" key="2">
    <source>
        <dbReference type="EMBL" id="KAJ6978698.1"/>
    </source>
</evidence>
<sequence length="205" mass="22751">MPLPASGFPSVLSSPRVLPFSSLCVWFSHSLFSFLSSSLVLLCRPFALFCYSSLFFFFFTALYFISYSAHSLSPLFPAHLCFFPLRSAFSVLFSSVFPLWFFCFSCSPLFFSFPVCCPSSSGLPLLLFSLFSSLSPLFSFSAVSLLFPSPSVQSTSAAFIGQRRLCAGNGWLGNGLQRDDSRDTCPIIEENWHCCCKKTSLGLYC</sequence>
<feature type="transmembrane region" description="Helical" evidence="1">
    <location>
        <begin position="89"/>
        <end position="113"/>
    </location>
</feature>
<keyword evidence="1" id="KW-1133">Transmembrane helix</keyword>
<dbReference type="EMBL" id="JAQIZT010000011">
    <property type="protein sequence ID" value="KAJ6978698.1"/>
    <property type="molecule type" value="Genomic_DNA"/>
</dbReference>
<keyword evidence="3" id="KW-1185">Reference proteome</keyword>
<accession>A0AAD6Q6A0</accession>
<feature type="transmembrane region" description="Helical" evidence="1">
    <location>
        <begin position="20"/>
        <end position="41"/>
    </location>
</feature>
<evidence type="ECO:0000313" key="3">
    <source>
        <dbReference type="Proteomes" id="UP001164929"/>
    </source>
</evidence>
<proteinExistence type="predicted"/>
<gene>
    <name evidence="2" type="ORF">NC653_026987</name>
</gene>
<name>A0AAD6Q6A0_9ROSI</name>
<organism evidence="2 3">
    <name type="scientific">Populus alba x Populus x berolinensis</name>
    <dbReference type="NCBI Taxonomy" id="444605"/>
    <lineage>
        <taxon>Eukaryota</taxon>
        <taxon>Viridiplantae</taxon>
        <taxon>Streptophyta</taxon>
        <taxon>Embryophyta</taxon>
        <taxon>Tracheophyta</taxon>
        <taxon>Spermatophyta</taxon>
        <taxon>Magnoliopsida</taxon>
        <taxon>eudicotyledons</taxon>
        <taxon>Gunneridae</taxon>
        <taxon>Pentapetalae</taxon>
        <taxon>rosids</taxon>
        <taxon>fabids</taxon>
        <taxon>Malpighiales</taxon>
        <taxon>Salicaceae</taxon>
        <taxon>Saliceae</taxon>
        <taxon>Populus</taxon>
    </lineage>
</organism>
<reference evidence="2" key="1">
    <citation type="journal article" date="2023" name="Mol. Ecol. Resour.">
        <title>Chromosome-level genome assembly of a triploid poplar Populus alba 'Berolinensis'.</title>
        <authorList>
            <person name="Chen S."/>
            <person name="Yu Y."/>
            <person name="Wang X."/>
            <person name="Wang S."/>
            <person name="Zhang T."/>
            <person name="Zhou Y."/>
            <person name="He R."/>
            <person name="Meng N."/>
            <person name="Wang Y."/>
            <person name="Liu W."/>
            <person name="Liu Z."/>
            <person name="Liu J."/>
            <person name="Guo Q."/>
            <person name="Huang H."/>
            <person name="Sederoff R.R."/>
            <person name="Wang G."/>
            <person name="Qu G."/>
            <person name="Chen S."/>
        </authorList>
    </citation>
    <scope>NUCLEOTIDE SEQUENCE</scope>
    <source>
        <strain evidence="2">SC-2020</strain>
    </source>
</reference>
<protein>
    <submittedName>
        <fullName evidence="2">Uncharacterized protein</fullName>
    </submittedName>
</protein>
<keyword evidence="1" id="KW-0472">Membrane</keyword>
<feature type="transmembrane region" description="Helical" evidence="1">
    <location>
        <begin position="125"/>
        <end position="147"/>
    </location>
</feature>